<keyword evidence="1" id="KW-0472">Membrane</keyword>
<sequence>MTEETKTDDEGLIASVKNIATTLLALTRTRLELLSTDLEEGWIRLVSLLVTAFVALFCLCFGMVLLAIFIIVLLWDTHRLLILGSLTAIFITAGIVLCVLAIRALKAMPRLFETSIIELAKDQKHLDADK</sequence>
<evidence type="ECO:0000313" key="3">
    <source>
        <dbReference type="Proteomes" id="UP000000383"/>
    </source>
</evidence>
<dbReference type="Pfam" id="PF07332">
    <property type="entry name" value="Phage_holin_3_6"/>
    <property type="match status" value="1"/>
</dbReference>
<accession>D7DP77</accession>
<evidence type="ECO:0000256" key="1">
    <source>
        <dbReference type="SAM" id="Phobius"/>
    </source>
</evidence>
<evidence type="ECO:0008006" key="4">
    <source>
        <dbReference type="Google" id="ProtNLM"/>
    </source>
</evidence>
<dbReference type="InterPro" id="IPR009937">
    <property type="entry name" value="Phage_holin_3_6"/>
</dbReference>
<dbReference type="Proteomes" id="UP000000383">
    <property type="component" value="Chromosome"/>
</dbReference>
<name>D7DP77_METV0</name>
<dbReference type="OrthoDB" id="8909515at2"/>
<dbReference type="EMBL" id="CP002056">
    <property type="protein sequence ID" value="ADI31108.1"/>
    <property type="molecule type" value="Genomic_DNA"/>
</dbReference>
<dbReference type="RefSeq" id="WP_013149413.1">
    <property type="nucleotide sequence ID" value="NC_014207.1"/>
</dbReference>
<proteinExistence type="predicted"/>
<dbReference type="KEGG" id="meh:M301_2755"/>
<protein>
    <recommendedName>
        <fullName evidence="4">Transmembrane protein</fullName>
    </recommendedName>
</protein>
<evidence type="ECO:0000313" key="2">
    <source>
        <dbReference type="EMBL" id="ADI31108.1"/>
    </source>
</evidence>
<dbReference type="eggNOG" id="COG5393">
    <property type="taxonomic scope" value="Bacteria"/>
</dbReference>
<reference evidence="2 3" key="2">
    <citation type="journal article" date="2011" name="J. Bacteriol.">
        <title>Genomes of three methylotrophs from a single niche uncover genetic and metabolic divergence of Methylophilaceae.</title>
        <authorList>
            <person name="Lapidus A."/>
            <person name="Clum A."/>
            <person name="Labutti K."/>
            <person name="Kaluzhnaya M.G."/>
            <person name="Lim S."/>
            <person name="Beck D.A."/>
            <person name="Glavina Del Rio T."/>
            <person name="Nolan M."/>
            <person name="Mavromatis K."/>
            <person name="Huntemann M."/>
            <person name="Lucas S."/>
            <person name="Lidstrom M.E."/>
            <person name="Ivanova N."/>
            <person name="Chistoserdova L."/>
        </authorList>
    </citation>
    <scope>NUCLEOTIDE SEQUENCE [LARGE SCALE GENOMIC DNA]</scope>
    <source>
        <strain evidence="2 3">301</strain>
    </source>
</reference>
<dbReference type="AlphaFoldDB" id="D7DP77"/>
<dbReference type="HOGENOM" id="CLU_136851_2_1_4"/>
<gene>
    <name evidence="2" type="ordered locus">M301_2755</name>
</gene>
<feature type="transmembrane region" description="Helical" evidence="1">
    <location>
        <begin position="45"/>
        <end position="75"/>
    </location>
</feature>
<keyword evidence="1" id="KW-1133">Transmembrane helix</keyword>
<dbReference type="STRING" id="666681.M301_2755"/>
<keyword evidence="1" id="KW-0812">Transmembrane</keyword>
<feature type="transmembrane region" description="Helical" evidence="1">
    <location>
        <begin position="81"/>
        <end position="102"/>
    </location>
</feature>
<organism evidence="2 3">
    <name type="scientific">Methylotenera versatilis (strain 301)</name>
    <dbReference type="NCBI Taxonomy" id="666681"/>
    <lineage>
        <taxon>Bacteria</taxon>
        <taxon>Pseudomonadati</taxon>
        <taxon>Pseudomonadota</taxon>
        <taxon>Betaproteobacteria</taxon>
        <taxon>Nitrosomonadales</taxon>
        <taxon>Methylophilaceae</taxon>
        <taxon>Methylotenera</taxon>
    </lineage>
</organism>
<reference evidence="3" key="1">
    <citation type="submission" date="2010-05" db="EMBL/GenBank/DDBJ databases">
        <title>Complete sequence of Methylotenera sp. 301.</title>
        <authorList>
            <person name="Lucas S."/>
            <person name="Copeland A."/>
            <person name="Lapidus A."/>
            <person name="Cheng J.-F."/>
            <person name="Bruce D."/>
            <person name="Goodwin L."/>
            <person name="Pitluck S."/>
            <person name="Clum A."/>
            <person name="Land M."/>
            <person name="Hauser L."/>
            <person name="Kyrpides N."/>
            <person name="Ivanova N."/>
            <person name="Chistoservova L."/>
            <person name="Kalyuzhnaya M."/>
            <person name="Woyke T."/>
        </authorList>
    </citation>
    <scope>NUCLEOTIDE SEQUENCE [LARGE SCALE GENOMIC DNA]</scope>
    <source>
        <strain evidence="3">301</strain>
    </source>
</reference>
<keyword evidence="3" id="KW-1185">Reference proteome</keyword>